<dbReference type="AlphaFoldDB" id="A0A6C0E8Y1"/>
<proteinExistence type="predicted"/>
<name>A0A6C0E8Y1_9ZZZZ</name>
<evidence type="ECO:0000313" key="1">
    <source>
        <dbReference type="EMBL" id="QHT24853.1"/>
    </source>
</evidence>
<accession>A0A6C0E8Y1</accession>
<dbReference type="EMBL" id="MN739750">
    <property type="protein sequence ID" value="QHT24853.1"/>
    <property type="molecule type" value="Genomic_DNA"/>
</dbReference>
<reference evidence="1" key="1">
    <citation type="journal article" date="2020" name="Nature">
        <title>Giant virus diversity and host interactions through global metagenomics.</title>
        <authorList>
            <person name="Schulz F."/>
            <person name="Roux S."/>
            <person name="Paez-Espino D."/>
            <person name="Jungbluth S."/>
            <person name="Walsh D.A."/>
            <person name="Denef V.J."/>
            <person name="McMahon K.D."/>
            <person name="Konstantinidis K.T."/>
            <person name="Eloe-Fadrosh E.A."/>
            <person name="Kyrpides N.C."/>
            <person name="Woyke T."/>
        </authorList>
    </citation>
    <scope>NUCLEOTIDE SEQUENCE</scope>
    <source>
        <strain evidence="1">GVMAG-M-3300023179-150</strain>
    </source>
</reference>
<organism evidence="1">
    <name type="scientific">viral metagenome</name>
    <dbReference type="NCBI Taxonomy" id="1070528"/>
    <lineage>
        <taxon>unclassified sequences</taxon>
        <taxon>metagenomes</taxon>
        <taxon>organismal metagenomes</taxon>
    </lineage>
</organism>
<protein>
    <submittedName>
        <fullName evidence="1">Uncharacterized protein</fullName>
    </submittedName>
</protein>
<sequence>MSIEVSPEECKKKCVSFWEVNYKDRYKIPRFSNGVKKTNHFVFKNKNKNKKHKLNVKKGATEMKLMHALKADDPEYVHLWAGKYNHFEEKKTKIKLNWVCMSEDLGDYRNSYVCGDKIPIFEVPFPDELNTLPSYYIMDNGCHYFLVFVNGDSELYIYKRPYNVISDDDDDEKKEYYNELVKKYNTEKIWIGKHTIQRECELCPKCDNYVGNNYWNPINSAGNSILACLGGNRYLYIGMQIHEFDTPDNDKIIKYYSMIGNNDVPYPIALGEKYVYNGCHEYLPIEAFDKWNMTDEDWEERAARLFYNTDEDRKLDEKYKSIPVVPNIKIIHERM</sequence>